<keyword evidence="9" id="KW-0679">Respiratory chain</keyword>
<keyword evidence="7 9" id="KW-0472">Membrane</keyword>
<keyword evidence="9" id="KW-0520">NAD</keyword>
<evidence type="ECO:0000256" key="5">
    <source>
        <dbReference type="ARBA" id="ARBA00022692"/>
    </source>
</evidence>
<accession>A0A0U4K5C5</accession>
<evidence type="ECO:0000256" key="8">
    <source>
        <dbReference type="ARBA" id="ARBA00049551"/>
    </source>
</evidence>
<dbReference type="GO" id="GO:0031966">
    <property type="term" value="C:mitochondrial membrane"/>
    <property type="evidence" value="ECO:0007669"/>
    <property type="project" value="UniProtKB-SubCell"/>
</dbReference>
<comment type="subcellular location">
    <subcellularLocation>
        <location evidence="1">Membrane</location>
    </subcellularLocation>
    <subcellularLocation>
        <location evidence="9">Mitochondrion membrane</location>
        <topology evidence="9">Multi-pass membrane protein</topology>
    </subcellularLocation>
</comment>
<dbReference type="PANTHER" id="PTHR11058:SF9">
    <property type="entry name" value="NADH-UBIQUINONE OXIDOREDUCTASE CHAIN 3"/>
    <property type="match status" value="1"/>
</dbReference>
<dbReference type="EC" id="7.1.1.2" evidence="9"/>
<dbReference type="Gene3D" id="1.20.58.1610">
    <property type="entry name" value="NADH:ubiquinone/plastoquinone oxidoreductase, chain 3"/>
    <property type="match status" value="1"/>
</dbReference>
<feature type="transmembrane region" description="Helical" evidence="9">
    <location>
        <begin position="6"/>
        <end position="26"/>
    </location>
</feature>
<comment type="similarity">
    <text evidence="2 9">Belongs to the complex I subunit 3 family.</text>
</comment>
<keyword evidence="6 9" id="KW-1133">Transmembrane helix</keyword>
<evidence type="ECO:0000256" key="9">
    <source>
        <dbReference type="RuleBase" id="RU003640"/>
    </source>
</evidence>
<keyword evidence="4 9" id="KW-0813">Transport</keyword>
<dbReference type="InterPro" id="IPR000440">
    <property type="entry name" value="NADH_UbQ/plastoQ_OxRdtase_su3"/>
</dbReference>
<dbReference type="GO" id="GO:0030964">
    <property type="term" value="C:NADH dehydrogenase complex"/>
    <property type="evidence" value="ECO:0007669"/>
    <property type="project" value="TreeGrafter"/>
</dbReference>
<proteinExistence type="inferred from homology"/>
<evidence type="ECO:0000256" key="1">
    <source>
        <dbReference type="ARBA" id="ARBA00004370"/>
    </source>
</evidence>
<geneLocation type="mitochondrion" evidence="10"/>
<keyword evidence="5 9" id="KW-0812">Transmembrane</keyword>
<gene>
    <name evidence="10" type="primary">ND3</name>
</gene>
<feature type="transmembrane region" description="Helical" evidence="9">
    <location>
        <begin position="86"/>
        <end position="106"/>
    </location>
</feature>
<dbReference type="GO" id="GO:0008137">
    <property type="term" value="F:NADH dehydrogenase (ubiquinone) activity"/>
    <property type="evidence" value="ECO:0007669"/>
    <property type="project" value="UniProtKB-UniRule"/>
</dbReference>
<evidence type="ECO:0000256" key="6">
    <source>
        <dbReference type="ARBA" id="ARBA00022989"/>
    </source>
</evidence>
<sequence length="118" mass="13930">MINSLLISLLFISLLLLMMMMLILMISKKSINDMQKLTPFECGFNPMSYSRLPFSIHFFMIAVIFLIFDIEIILIMPMIITMKTSMTQYWLMTSMSFIMILIMGLIHEWKNGMINWTK</sequence>
<keyword evidence="9" id="KW-0830">Ubiquinone</keyword>
<evidence type="ECO:0000256" key="2">
    <source>
        <dbReference type="ARBA" id="ARBA00008472"/>
    </source>
</evidence>
<keyword evidence="9" id="KW-0249">Electron transport</keyword>
<dbReference type="PANTHER" id="PTHR11058">
    <property type="entry name" value="NADH-UBIQUINONE OXIDOREDUCTASE CHAIN 3"/>
    <property type="match status" value="1"/>
</dbReference>
<evidence type="ECO:0000313" key="10">
    <source>
        <dbReference type="EMBL" id="ALY11322.1"/>
    </source>
</evidence>
<evidence type="ECO:0000256" key="4">
    <source>
        <dbReference type="ARBA" id="ARBA00022448"/>
    </source>
</evidence>
<comment type="function">
    <text evidence="9">Core subunit of the mitochondrial membrane respiratory chain NADH dehydrogenase (Complex I) which catalyzes electron transfer from NADH through the respiratory chain, using ubiquinone as an electron acceptor. Essential for the catalytic activity of complex I.</text>
</comment>
<name>A0A0U4K5C5_9HEMI</name>
<keyword evidence="9 10" id="KW-0496">Mitochondrion</keyword>
<comment type="catalytic activity">
    <reaction evidence="8 9">
        <text>a ubiquinone + NADH + 5 H(+)(in) = a ubiquinol + NAD(+) + 4 H(+)(out)</text>
        <dbReference type="Rhea" id="RHEA:29091"/>
        <dbReference type="Rhea" id="RHEA-COMP:9565"/>
        <dbReference type="Rhea" id="RHEA-COMP:9566"/>
        <dbReference type="ChEBI" id="CHEBI:15378"/>
        <dbReference type="ChEBI" id="CHEBI:16389"/>
        <dbReference type="ChEBI" id="CHEBI:17976"/>
        <dbReference type="ChEBI" id="CHEBI:57540"/>
        <dbReference type="ChEBI" id="CHEBI:57945"/>
        <dbReference type="EC" id="7.1.1.2"/>
    </reaction>
</comment>
<organism evidence="10">
    <name type="scientific">Tambocerus sp. PY-2015</name>
    <dbReference type="NCBI Taxonomy" id="1776878"/>
    <lineage>
        <taxon>Eukaryota</taxon>
        <taxon>Metazoa</taxon>
        <taxon>Ecdysozoa</taxon>
        <taxon>Arthropoda</taxon>
        <taxon>Hexapoda</taxon>
        <taxon>Insecta</taxon>
        <taxon>Pterygota</taxon>
        <taxon>Neoptera</taxon>
        <taxon>Paraneoptera</taxon>
        <taxon>Hemiptera</taxon>
        <taxon>Auchenorrhyncha</taxon>
        <taxon>Membracoidea</taxon>
        <taxon>Cicadellidae</taxon>
        <taxon>Deltocephalinae</taxon>
        <taxon>Athysanini</taxon>
        <taxon>Tambocerus</taxon>
    </lineage>
</organism>
<evidence type="ECO:0000256" key="3">
    <source>
        <dbReference type="ARBA" id="ARBA00021007"/>
    </source>
</evidence>
<dbReference type="AlphaFoldDB" id="A0A0U4K5C5"/>
<dbReference type="Pfam" id="PF00507">
    <property type="entry name" value="Oxidored_q4"/>
    <property type="match status" value="1"/>
</dbReference>
<dbReference type="InterPro" id="IPR038430">
    <property type="entry name" value="NDAH_ubi_oxred_su3_sf"/>
</dbReference>
<reference evidence="10" key="1">
    <citation type="journal article" date="2015" name="Mitochondrial DNA">
        <title>The complete mitochondrial genome of Tambocerus sp. (Hemiptera: Cicadellidae).</title>
        <authorList>
            <person name="Yu P."/>
            <person name="Wang M."/>
            <person name="Cui L."/>
            <person name="Chen X."/>
            <person name="Han B."/>
        </authorList>
    </citation>
    <scope>NUCLEOTIDE SEQUENCE</scope>
</reference>
<keyword evidence="9" id="KW-1278">Translocase</keyword>
<feature type="transmembrane region" description="Helical" evidence="9">
    <location>
        <begin position="56"/>
        <end position="80"/>
    </location>
</feature>
<dbReference type="EMBL" id="KT827824">
    <property type="protein sequence ID" value="ALY11322.1"/>
    <property type="molecule type" value="Genomic_DNA"/>
</dbReference>
<evidence type="ECO:0000256" key="7">
    <source>
        <dbReference type="ARBA" id="ARBA00023136"/>
    </source>
</evidence>
<protein>
    <recommendedName>
        <fullName evidence="3 9">NADH-ubiquinone oxidoreductase chain 3</fullName>
        <ecNumber evidence="9">7.1.1.2</ecNumber>
    </recommendedName>
</protein>